<dbReference type="InterPro" id="IPR029058">
    <property type="entry name" value="AB_hydrolase_fold"/>
</dbReference>
<sequence length="52" mass="5848">MWGSFDFPHIQERSRRVSTLIRAGVGKEVPDAAHLLSLDQPEAISRLLADFI</sequence>
<organism evidence="1 2">
    <name type="scientific">Achromobacter marplatensis</name>
    <dbReference type="NCBI Taxonomy" id="470868"/>
    <lineage>
        <taxon>Bacteria</taxon>
        <taxon>Pseudomonadati</taxon>
        <taxon>Pseudomonadota</taxon>
        <taxon>Betaproteobacteria</taxon>
        <taxon>Burkholderiales</taxon>
        <taxon>Alcaligenaceae</taxon>
        <taxon>Achromobacter</taxon>
    </lineage>
</organism>
<dbReference type="Proteomes" id="UP000252124">
    <property type="component" value="Unassembled WGS sequence"/>
</dbReference>
<name>A0ABX9GA38_9BURK</name>
<comment type="caution">
    <text evidence="1">The sequence shown here is derived from an EMBL/GenBank/DDBJ whole genome shotgun (WGS) entry which is preliminary data.</text>
</comment>
<dbReference type="RefSeq" id="WP_158218681.1">
    <property type="nucleotide sequence ID" value="NZ_CADIJU010000015.1"/>
</dbReference>
<evidence type="ECO:0008006" key="3">
    <source>
        <dbReference type="Google" id="ProtNLM"/>
    </source>
</evidence>
<accession>A0ABX9GA38</accession>
<proteinExistence type="predicted"/>
<protein>
    <recommendedName>
        <fullName evidence="3">Alpha/beta hydrolase</fullName>
    </recommendedName>
</protein>
<reference evidence="1 2" key="1">
    <citation type="submission" date="2018-06" db="EMBL/GenBank/DDBJ databases">
        <title>Genomic Encyclopedia of Type Strains, Phase III (KMG-III): the genomes of soil and plant-associated and newly described type strains.</title>
        <authorList>
            <person name="Whitman W."/>
        </authorList>
    </citation>
    <scope>NUCLEOTIDE SEQUENCE [LARGE SCALE GENOMIC DNA]</scope>
    <source>
        <strain evidence="1 2">CECT 7342</strain>
    </source>
</reference>
<gene>
    <name evidence="1" type="ORF">DFP87_10988</name>
</gene>
<dbReference type="SUPFAM" id="SSF53474">
    <property type="entry name" value="alpha/beta-Hydrolases"/>
    <property type="match status" value="1"/>
</dbReference>
<evidence type="ECO:0000313" key="1">
    <source>
        <dbReference type="EMBL" id="RBP17040.1"/>
    </source>
</evidence>
<dbReference type="EMBL" id="QNRM01000009">
    <property type="protein sequence ID" value="RBP17040.1"/>
    <property type="molecule type" value="Genomic_DNA"/>
</dbReference>
<evidence type="ECO:0000313" key="2">
    <source>
        <dbReference type="Proteomes" id="UP000252124"/>
    </source>
</evidence>
<keyword evidence="2" id="KW-1185">Reference proteome</keyword>
<dbReference type="GeneID" id="99733043"/>